<dbReference type="PATRIC" id="fig|1278073.3.peg.4406"/>
<comment type="similarity">
    <text evidence="6">Belongs to the Vsr family.</text>
</comment>
<evidence type="ECO:0000256" key="6">
    <source>
        <dbReference type="ARBA" id="ARBA00029466"/>
    </source>
</evidence>
<feature type="region of interest" description="Disordered" evidence="7">
    <location>
        <begin position="178"/>
        <end position="201"/>
    </location>
</feature>
<sequence>MGLTRSEQMARIRGTDTSPEVTLRRALWSRGLRYRLHTRTPAGRPDVVFPASHVAVFIDGCFWHGCPLHYARPRSREEFWSAKLVANVDRDARQSTLLEAADWNVVRVWEHEVVEDLASAVEFVERVVRGGVCTWSAQRRVRRVTVVDGGLERREIVVLGNASEVVEVDEGPRVTAKARALKKQDGQVPGRNRGKSGHLAG</sequence>
<keyword evidence="9" id="KW-1185">Reference proteome</keyword>
<evidence type="ECO:0000256" key="4">
    <source>
        <dbReference type="ARBA" id="ARBA00022801"/>
    </source>
</evidence>
<keyword evidence="3" id="KW-0227">DNA damage</keyword>
<reference evidence="8 9" key="1">
    <citation type="journal article" date="2013" name="Genome Announc.">
        <title>Complete genome sequence of Myxococcus stipitatus strain DSM 14675, a fruiting myxobacterium.</title>
        <authorList>
            <person name="Huntley S."/>
            <person name="Kneip S."/>
            <person name="Treuner-Lange A."/>
            <person name="Sogaard-Andersen L."/>
        </authorList>
    </citation>
    <scope>NUCLEOTIDE SEQUENCE [LARGE SCALE GENOMIC DNA]</scope>
    <source>
        <strain evidence="9">DSM 14675 / JCM 12634 / Mx s8</strain>
    </source>
</reference>
<dbReference type="InterPro" id="IPR004603">
    <property type="entry name" value="DNA_mismatch_endonuc_vsr"/>
</dbReference>
<dbReference type="OrthoDB" id="9801520at2"/>
<accession>L7UDE8</accession>
<dbReference type="NCBIfam" id="TIGR00632">
    <property type="entry name" value="vsr"/>
    <property type="match status" value="1"/>
</dbReference>
<dbReference type="SUPFAM" id="SSF52980">
    <property type="entry name" value="Restriction endonuclease-like"/>
    <property type="match status" value="1"/>
</dbReference>
<feature type="compositionally biased region" description="Basic residues" evidence="7">
    <location>
        <begin position="192"/>
        <end position="201"/>
    </location>
</feature>
<dbReference type="EMBL" id="CP004025">
    <property type="protein sequence ID" value="AGC45637.1"/>
    <property type="molecule type" value="Genomic_DNA"/>
</dbReference>
<keyword evidence="4" id="KW-0378">Hydrolase</keyword>
<dbReference type="InterPro" id="IPR011335">
    <property type="entry name" value="Restrct_endonuc-II-like"/>
</dbReference>
<dbReference type="CDD" id="cd00221">
    <property type="entry name" value="Vsr"/>
    <property type="match status" value="1"/>
</dbReference>
<evidence type="ECO:0000256" key="5">
    <source>
        <dbReference type="ARBA" id="ARBA00023204"/>
    </source>
</evidence>
<organism evidence="8 9">
    <name type="scientific">Myxococcus stipitatus (strain DSM 14675 / JCM 12634 / Mx s8)</name>
    <dbReference type="NCBI Taxonomy" id="1278073"/>
    <lineage>
        <taxon>Bacteria</taxon>
        <taxon>Pseudomonadati</taxon>
        <taxon>Myxococcota</taxon>
        <taxon>Myxococcia</taxon>
        <taxon>Myxococcales</taxon>
        <taxon>Cystobacterineae</taxon>
        <taxon>Myxococcaceae</taxon>
        <taxon>Myxococcus</taxon>
    </lineage>
</organism>
<keyword evidence="2" id="KW-0255">Endonuclease</keyword>
<name>L7UDE8_MYXSD</name>
<evidence type="ECO:0000256" key="2">
    <source>
        <dbReference type="ARBA" id="ARBA00022759"/>
    </source>
</evidence>
<dbReference type="HOGENOM" id="CLU_1480538_0_0_7"/>
<evidence type="ECO:0000256" key="3">
    <source>
        <dbReference type="ARBA" id="ARBA00022763"/>
    </source>
</evidence>
<gene>
    <name evidence="8" type="ordered locus">MYSTI_04339</name>
</gene>
<dbReference type="eggNOG" id="COG3727">
    <property type="taxonomic scope" value="Bacteria"/>
</dbReference>
<keyword evidence="1" id="KW-0540">Nuclease</keyword>
<evidence type="ECO:0000313" key="9">
    <source>
        <dbReference type="Proteomes" id="UP000011131"/>
    </source>
</evidence>
<evidence type="ECO:0000256" key="1">
    <source>
        <dbReference type="ARBA" id="ARBA00022722"/>
    </source>
</evidence>
<dbReference type="Proteomes" id="UP000011131">
    <property type="component" value="Chromosome"/>
</dbReference>
<dbReference type="GO" id="GO:0004519">
    <property type="term" value="F:endonuclease activity"/>
    <property type="evidence" value="ECO:0007669"/>
    <property type="project" value="UniProtKB-KW"/>
</dbReference>
<dbReference type="STRING" id="1278073.MYSTI_04339"/>
<dbReference type="GO" id="GO:0006298">
    <property type="term" value="P:mismatch repair"/>
    <property type="evidence" value="ECO:0007669"/>
    <property type="project" value="InterPro"/>
</dbReference>
<dbReference type="AlphaFoldDB" id="L7UDE8"/>
<proteinExistence type="inferred from homology"/>
<dbReference type="Gene3D" id="3.40.960.10">
    <property type="entry name" value="VSR Endonuclease"/>
    <property type="match status" value="1"/>
</dbReference>
<dbReference type="GO" id="GO:0016787">
    <property type="term" value="F:hydrolase activity"/>
    <property type="evidence" value="ECO:0007669"/>
    <property type="project" value="UniProtKB-KW"/>
</dbReference>
<dbReference type="Pfam" id="PF03852">
    <property type="entry name" value="Vsr"/>
    <property type="match status" value="1"/>
</dbReference>
<dbReference type="KEGG" id="msd:MYSTI_04339"/>
<keyword evidence="5" id="KW-0234">DNA repair</keyword>
<protein>
    <submittedName>
        <fullName evidence="8">Very short patch repair protein</fullName>
    </submittedName>
</protein>
<evidence type="ECO:0000313" key="8">
    <source>
        <dbReference type="EMBL" id="AGC45637.1"/>
    </source>
</evidence>
<dbReference type="REBASE" id="59003">
    <property type="entry name" value="V.Mst14675ORF4338P"/>
</dbReference>
<evidence type="ECO:0000256" key="7">
    <source>
        <dbReference type="SAM" id="MobiDB-lite"/>
    </source>
</evidence>